<organism evidence="2 3">
    <name type="scientific">Zoarces viviparus</name>
    <name type="common">Viviparous eelpout</name>
    <name type="synonym">Blennius viviparus</name>
    <dbReference type="NCBI Taxonomy" id="48416"/>
    <lineage>
        <taxon>Eukaryota</taxon>
        <taxon>Metazoa</taxon>
        <taxon>Chordata</taxon>
        <taxon>Craniata</taxon>
        <taxon>Vertebrata</taxon>
        <taxon>Euteleostomi</taxon>
        <taxon>Actinopterygii</taxon>
        <taxon>Neopterygii</taxon>
        <taxon>Teleostei</taxon>
        <taxon>Neoteleostei</taxon>
        <taxon>Acanthomorphata</taxon>
        <taxon>Eupercaria</taxon>
        <taxon>Perciformes</taxon>
        <taxon>Cottioidei</taxon>
        <taxon>Zoarcales</taxon>
        <taxon>Zoarcidae</taxon>
        <taxon>Zoarcinae</taxon>
        <taxon>Zoarces</taxon>
    </lineage>
</organism>
<evidence type="ECO:0000313" key="2">
    <source>
        <dbReference type="EMBL" id="KAK9520014.1"/>
    </source>
</evidence>
<dbReference type="Proteomes" id="UP001488805">
    <property type="component" value="Unassembled WGS sequence"/>
</dbReference>
<evidence type="ECO:0000256" key="1">
    <source>
        <dbReference type="SAM" id="MobiDB-lite"/>
    </source>
</evidence>
<feature type="region of interest" description="Disordered" evidence="1">
    <location>
        <begin position="1"/>
        <end position="36"/>
    </location>
</feature>
<keyword evidence="3" id="KW-1185">Reference proteome</keyword>
<comment type="caution">
    <text evidence="2">The sequence shown here is derived from an EMBL/GenBank/DDBJ whole genome shotgun (WGS) entry which is preliminary data.</text>
</comment>
<evidence type="ECO:0000313" key="3">
    <source>
        <dbReference type="Proteomes" id="UP001488805"/>
    </source>
</evidence>
<gene>
    <name evidence="2" type="ORF">VZT92_022701</name>
</gene>
<accession>A0AAW1EEE0</accession>
<name>A0AAW1EEE0_ZOAVI</name>
<feature type="compositionally biased region" description="Polar residues" evidence="1">
    <location>
        <begin position="1"/>
        <end position="14"/>
    </location>
</feature>
<proteinExistence type="predicted"/>
<dbReference type="EMBL" id="JBCEZU010000434">
    <property type="protein sequence ID" value="KAK9520014.1"/>
    <property type="molecule type" value="Genomic_DNA"/>
</dbReference>
<protein>
    <submittedName>
        <fullName evidence="2">Uncharacterized protein</fullName>
    </submittedName>
</protein>
<reference evidence="2 3" key="1">
    <citation type="journal article" date="2024" name="Genome Biol. Evol.">
        <title>Chromosome-level genome assembly of the viviparous eelpout Zoarces viviparus.</title>
        <authorList>
            <person name="Fuhrmann N."/>
            <person name="Brasseur M.V."/>
            <person name="Bakowski C.E."/>
            <person name="Podsiadlowski L."/>
            <person name="Prost S."/>
            <person name="Krehenwinkel H."/>
            <person name="Mayer C."/>
        </authorList>
    </citation>
    <scope>NUCLEOTIDE SEQUENCE [LARGE SCALE GENOMIC DNA]</scope>
    <source>
        <strain evidence="2">NO-MEL_2022_Ind0_liver</strain>
    </source>
</reference>
<sequence length="67" mass="7542">MGCYSQHTLGSQSSHGKESEQVAHHRHESSTKGWKATSAYLSPAPWRKQEYPEEKQVLADCCAVPRE</sequence>
<dbReference type="AlphaFoldDB" id="A0AAW1EEE0"/>